<dbReference type="EMBL" id="JAGGLB010000006">
    <property type="protein sequence ID" value="MBP1990872.1"/>
    <property type="molecule type" value="Genomic_DNA"/>
</dbReference>
<sequence>MDIHLDGYRVFVVTARERSFSKAAEALFITQPAVSHAIKQLEERLGGALFFRTSRGVKLTVEGEMLYRYLEQAFQLVSEAEQKLTEMHSLQSGVVRVGASDTLCRYYLLPYLESFHLHYPEVKLHVTNRTSQETVKLLKDGKIDFGIINLPYEDSQLTVWQGSKLQEVFIAGSKYAALKDQQVTPKQLAAYPLILLEKGSNMRRLIDAYFQSHKIRLEPEFELGSMDLLIQFAKAGLGIACVTAEFATEELASGGLFALQLAPKPPHRHIGIVTLKDVPLSHAAQTMLNTLLQPISEAPKLP</sequence>
<protein>
    <submittedName>
        <fullName evidence="6">DNA-binding transcriptional LysR family regulator</fullName>
    </submittedName>
</protein>
<evidence type="ECO:0000313" key="6">
    <source>
        <dbReference type="EMBL" id="MBP1990872.1"/>
    </source>
</evidence>
<dbReference type="InterPro" id="IPR036390">
    <property type="entry name" value="WH_DNA-bd_sf"/>
</dbReference>
<accession>A0ABS4ITH2</accession>
<dbReference type="SUPFAM" id="SSF53850">
    <property type="entry name" value="Periplasmic binding protein-like II"/>
    <property type="match status" value="1"/>
</dbReference>
<dbReference type="RefSeq" id="WP_209971615.1">
    <property type="nucleotide sequence ID" value="NZ_JAGGLB010000006.1"/>
</dbReference>
<dbReference type="PANTHER" id="PTHR30126:SF64">
    <property type="entry name" value="HTH-TYPE TRANSCRIPTIONAL REGULATOR CITR"/>
    <property type="match status" value="1"/>
</dbReference>
<feature type="domain" description="HTH lysR-type" evidence="5">
    <location>
        <begin position="1"/>
        <end position="60"/>
    </location>
</feature>
<dbReference type="PANTHER" id="PTHR30126">
    <property type="entry name" value="HTH-TYPE TRANSCRIPTIONAL REGULATOR"/>
    <property type="match status" value="1"/>
</dbReference>
<dbReference type="GO" id="GO:0003677">
    <property type="term" value="F:DNA binding"/>
    <property type="evidence" value="ECO:0007669"/>
    <property type="project" value="UniProtKB-KW"/>
</dbReference>
<dbReference type="PRINTS" id="PR00039">
    <property type="entry name" value="HTHLYSR"/>
</dbReference>
<comment type="caution">
    <text evidence="6">The sequence shown here is derived from an EMBL/GenBank/DDBJ whole genome shotgun (WGS) entry which is preliminary data.</text>
</comment>
<gene>
    <name evidence="6" type="ORF">J2Z66_002478</name>
</gene>
<evidence type="ECO:0000256" key="3">
    <source>
        <dbReference type="ARBA" id="ARBA00023125"/>
    </source>
</evidence>
<evidence type="ECO:0000256" key="2">
    <source>
        <dbReference type="ARBA" id="ARBA00023015"/>
    </source>
</evidence>
<dbReference type="CDD" id="cd05466">
    <property type="entry name" value="PBP2_LTTR_substrate"/>
    <property type="match status" value="1"/>
</dbReference>
<evidence type="ECO:0000256" key="4">
    <source>
        <dbReference type="ARBA" id="ARBA00023163"/>
    </source>
</evidence>
<keyword evidence="7" id="KW-1185">Reference proteome</keyword>
<dbReference type="InterPro" id="IPR005119">
    <property type="entry name" value="LysR_subst-bd"/>
</dbReference>
<dbReference type="Gene3D" id="3.40.190.290">
    <property type="match status" value="1"/>
</dbReference>
<keyword evidence="3 6" id="KW-0238">DNA-binding</keyword>
<proteinExistence type="inferred from homology"/>
<keyword evidence="2" id="KW-0805">Transcription regulation</keyword>
<name>A0ABS4ITH2_9BACL</name>
<keyword evidence="4" id="KW-0804">Transcription</keyword>
<dbReference type="InterPro" id="IPR000847">
    <property type="entry name" value="LysR_HTH_N"/>
</dbReference>
<organism evidence="6 7">
    <name type="scientific">Paenibacillus eucommiae</name>
    <dbReference type="NCBI Taxonomy" id="1355755"/>
    <lineage>
        <taxon>Bacteria</taxon>
        <taxon>Bacillati</taxon>
        <taxon>Bacillota</taxon>
        <taxon>Bacilli</taxon>
        <taxon>Bacillales</taxon>
        <taxon>Paenibacillaceae</taxon>
        <taxon>Paenibacillus</taxon>
    </lineage>
</organism>
<dbReference type="PROSITE" id="PS50931">
    <property type="entry name" value="HTH_LYSR"/>
    <property type="match status" value="1"/>
</dbReference>
<dbReference type="Pfam" id="PF00126">
    <property type="entry name" value="HTH_1"/>
    <property type="match status" value="1"/>
</dbReference>
<dbReference type="Gene3D" id="1.10.10.10">
    <property type="entry name" value="Winged helix-like DNA-binding domain superfamily/Winged helix DNA-binding domain"/>
    <property type="match status" value="1"/>
</dbReference>
<reference evidence="6 7" key="1">
    <citation type="submission" date="2021-03" db="EMBL/GenBank/DDBJ databases">
        <title>Genomic Encyclopedia of Type Strains, Phase IV (KMG-IV): sequencing the most valuable type-strain genomes for metagenomic binning, comparative biology and taxonomic classification.</title>
        <authorList>
            <person name="Goeker M."/>
        </authorList>
    </citation>
    <scope>NUCLEOTIDE SEQUENCE [LARGE SCALE GENOMIC DNA]</scope>
    <source>
        <strain evidence="6 7">DSM 26048</strain>
    </source>
</reference>
<dbReference type="Pfam" id="PF03466">
    <property type="entry name" value="LysR_substrate"/>
    <property type="match status" value="1"/>
</dbReference>
<dbReference type="InterPro" id="IPR036388">
    <property type="entry name" value="WH-like_DNA-bd_sf"/>
</dbReference>
<evidence type="ECO:0000256" key="1">
    <source>
        <dbReference type="ARBA" id="ARBA00009437"/>
    </source>
</evidence>
<comment type="similarity">
    <text evidence="1">Belongs to the LysR transcriptional regulatory family.</text>
</comment>
<evidence type="ECO:0000313" key="7">
    <source>
        <dbReference type="Proteomes" id="UP001519287"/>
    </source>
</evidence>
<evidence type="ECO:0000259" key="5">
    <source>
        <dbReference type="PROSITE" id="PS50931"/>
    </source>
</evidence>
<dbReference type="Proteomes" id="UP001519287">
    <property type="component" value="Unassembled WGS sequence"/>
</dbReference>
<dbReference type="SUPFAM" id="SSF46785">
    <property type="entry name" value="Winged helix' DNA-binding domain"/>
    <property type="match status" value="1"/>
</dbReference>